<accession>E7C421</accession>
<evidence type="ECO:0000313" key="1">
    <source>
        <dbReference type="EMBL" id="ADI22195.1"/>
    </source>
</evidence>
<dbReference type="AlphaFoldDB" id="E7C421"/>
<sequence>MVARGFIVAYPKGKIGLLDSTGGRRYEIPAYNGADKQC</sequence>
<proteinExistence type="predicted"/>
<reference evidence="1" key="1">
    <citation type="submission" date="2010-01" db="EMBL/GenBank/DDBJ databases">
        <title>Genome fragments of uncultured bacteria from the North Pacific subtropical Gyre.</title>
        <authorList>
            <person name="Pham V.D."/>
            <person name="Delong E.F."/>
        </authorList>
    </citation>
    <scope>NUCLEOTIDE SEQUENCE</scope>
</reference>
<organism evidence="1">
    <name type="scientific">uncultured gamma proteobacterium HF0200_34B07</name>
    <dbReference type="NCBI Taxonomy" id="723571"/>
    <lineage>
        <taxon>Bacteria</taxon>
        <taxon>Pseudomonadati</taxon>
        <taxon>Pseudomonadota</taxon>
        <taxon>Gammaproteobacteria</taxon>
        <taxon>environmental samples</taxon>
    </lineage>
</organism>
<name>E7C421_9GAMM</name>
<dbReference type="EMBL" id="GU567978">
    <property type="protein sequence ID" value="ADI22195.1"/>
    <property type="molecule type" value="Genomic_DNA"/>
</dbReference>
<protein>
    <submittedName>
        <fullName evidence="1">Uncharacterized protein</fullName>
    </submittedName>
</protein>